<protein>
    <recommendedName>
        <fullName evidence="3">Ankyrin repeat protein</fullName>
    </recommendedName>
</protein>
<sequence>MESSAIDYSSMPTRKEILQAFLPSRVAAFTNVIESIDQFAMTPKEAAVLAARNGNVELVRCFLDHVQYDMESVVTAAVETGQSKILDMIWSETRLWCMEIAIRKSKQIRVVKLLYEWLKARGAARRVLRIVLTKSASRGLLDIFEFAIENYVWEFWNKILTQSLSRGARTPGRNQLGRYLDWSPSLQRLFNYAFYKALENVHEDIAGMIYAAYPAYHVRIRDKLLASLVQLVNFLWGQAWIPYEHFVAVFVDAAKHGCLETVQWFNSYNRASRESITAAFAAAAEGGYTRVVKLLFDKQHSSSETISVLINHASTQHHYLLMDFLLEKKHEALS</sequence>
<accession>A0A833VZX9</accession>
<proteinExistence type="predicted"/>
<organism evidence="1 2">
    <name type="scientific">Phytophthora infestans</name>
    <name type="common">Potato late blight agent</name>
    <name type="synonym">Botrytis infestans</name>
    <dbReference type="NCBI Taxonomy" id="4787"/>
    <lineage>
        <taxon>Eukaryota</taxon>
        <taxon>Sar</taxon>
        <taxon>Stramenopiles</taxon>
        <taxon>Oomycota</taxon>
        <taxon>Peronosporomycetes</taxon>
        <taxon>Peronosporales</taxon>
        <taxon>Peronosporaceae</taxon>
        <taxon>Phytophthora</taxon>
    </lineage>
</organism>
<reference evidence="1" key="1">
    <citation type="submission" date="2020-04" db="EMBL/GenBank/DDBJ databases">
        <title>Hybrid Assembly of Korean Phytophthora infestans isolates.</title>
        <authorList>
            <person name="Prokchorchik M."/>
            <person name="Lee Y."/>
            <person name="Seo J."/>
            <person name="Cho J.-H."/>
            <person name="Park Y.-E."/>
            <person name="Jang D.-C."/>
            <person name="Im J.-S."/>
            <person name="Choi J.-G."/>
            <person name="Park H.-J."/>
            <person name="Lee G.-B."/>
            <person name="Lee Y.-G."/>
            <person name="Hong S.-Y."/>
            <person name="Cho K."/>
            <person name="Sohn K.H."/>
        </authorList>
    </citation>
    <scope>NUCLEOTIDE SEQUENCE</scope>
    <source>
        <strain evidence="1">KR_1_A1</strain>
    </source>
</reference>
<gene>
    <name evidence="1" type="ORF">GN244_ATG12018</name>
</gene>
<dbReference type="PANTHER" id="PTHR46586:SF3">
    <property type="entry name" value="ANKYRIN REPEAT-CONTAINING PROTEIN"/>
    <property type="match status" value="1"/>
</dbReference>
<dbReference type="Gene3D" id="1.25.40.20">
    <property type="entry name" value="Ankyrin repeat-containing domain"/>
    <property type="match status" value="1"/>
</dbReference>
<dbReference type="PANTHER" id="PTHR46586">
    <property type="entry name" value="ANKYRIN REPEAT-CONTAINING PROTEIN"/>
    <property type="match status" value="1"/>
</dbReference>
<dbReference type="Proteomes" id="UP000602510">
    <property type="component" value="Unassembled WGS sequence"/>
</dbReference>
<keyword evidence="2" id="KW-1185">Reference proteome</keyword>
<dbReference type="EMBL" id="WSZM01000286">
    <property type="protein sequence ID" value="KAF4036019.1"/>
    <property type="molecule type" value="Genomic_DNA"/>
</dbReference>
<dbReference type="InterPro" id="IPR052050">
    <property type="entry name" value="SecEffector_AnkRepeat"/>
</dbReference>
<evidence type="ECO:0000313" key="2">
    <source>
        <dbReference type="Proteomes" id="UP000602510"/>
    </source>
</evidence>
<dbReference type="InterPro" id="IPR036770">
    <property type="entry name" value="Ankyrin_rpt-contain_sf"/>
</dbReference>
<name>A0A833VZX9_PHYIN</name>
<evidence type="ECO:0008006" key="3">
    <source>
        <dbReference type="Google" id="ProtNLM"/>
    </source>
</evidence>
<comment type="caution">
    <text evidence="1">The sequence shown here is derived from an EMBL/GenBank/DDBJ whole genome shotgun (WGS) entry which is preliminary data.</text>
</comment>
<dbReference type="AlphaFoldDB" id="A0A833VZX9"/>
<evidence type="ECO:0000313" key="1">
    <source>
        <dbReference type="EMBL" id="KAF4036019.1"/>
    </source>
</evidence>